<sequence length="80" mass="9352">MPSEPWMVLIWTGGRLECLKLRLGLQGASFEHQSMASYSLERRFEAVFVRGWQFRWTVLSYVLLCLGCTDGLLFEKHNRV</sequence>
<organism evidence="1 2">
    <name type="scientific">Brassica napus</name>
    <name type="common">Rape</name>
    <dbReference type="NCBI Taxonomy" id="3708"/>
    <lineage>
        <taxon>Eukaryota</taxon>
        <taxon>Viridiplantae</taxon>
        <taxon>Streptophyta</taxon>
        <taxon>Embryophyta</taxon>
        <taxon>Tracheophyta</taxon>
        <taxon>Spermatophyta</taxon>
        <taxon>Magnoliopsida</taxon>
        <taxon>eudicotyledons</taxon>
        <taxon>Gunneridae</taxon>
        <taxon>Pentapetalae</taxon>
        <taxon>rosids</taxon>
        <taxon>malvids</taxon>
        <taxon>Brassicales</taxon>
        <taxon>Brassicaceae</taxon>
        <taxon>Brassiceae</taxon>
        <taxon>Brassica</taxon>
    </lineage>
</organism>
<evidence type="ECO:0000313" key="2">
    <source>
        <dbReference type="Proteomes" id="UP000028999"/>
    </source>
</evidence>
<reference evidence="1 2" key="1">
    <citation type="journal article" date="2014" name="Science">
        <title>Plant genetics. Early allopolyploid evolution in the post-Neolithic Brassica napus oilseed genome.</title>
        <authorList>
            <person name="Chalhoub B."/>
            <person name="Denoeud F."/>
            <person name="Liu S."/>
            <person name="Parkin I.A."/>
            <person name="Tang H."/>
            <person name="Wang X."/>
            <person name="Chiquet J."/>
            <person name="Belcram H."/>
            <person name="Tong C."/>
            <person name="Samans B."/>
            <person name="Correa M."/>
            <person name="Da Silva C."/>
            <person name="Just J."/>
            <person name="Falentin C."/>
            <person name="Koh C.S."/>
            <person name="Le Clainche I."/>
            <person name="Bernard M."/>
            <person name="Bento P."/>
            <person name="Noel B."/>
            <person name="Labadie K."/>
            <person name="Alberti A."/>
            <person name="Charles M."/>
            <person name="Arnaud D."/>
            <person name="Guo H."/>
            <person name="Daviaud C."/>
            <person name="Alamery S."/>
            <person name="Jabbari K."/>
            <person name="Zhao M."/>
            <person name="Edger P.P."/>
            <person name="Chelaifa H."/>
            <person name="Tack D."/>
            <person name="Lassalle G."/>
            <person name="Mestiri I."/>
            <person name="Schnel N."/>
            <person name="Le Paslier M.C."/>
            <person name="Fan G."/>
            <person name="Renault V."/>
            <person name="Bayer P.E."/>
            <person name="Golicz A.A."/>
            <person name="Manoli S."/>
            <person name="Lee T.H."/>
            <person name="Thi V.H."/>
            <person name="Chalabi S."/>
            <person name="Hu Q."/>
            <person name="Fan C."/>
            <person name="Tollenaere R."/>
            <person name="Lu Y."/>
            <person name="Battail C."/>
            <person name="Shen J."/>
            <person name="Sidebottom C.H."/>
            <person name="Wang X."/>
            <person name="Canaguier A."/>
            <person name="Chauveau A."/>
            <person name="Berard A."/>
            <person name="Deniot G."/>
            <person name="Guan M."/>
            <person name="Liu Z."/>
            <person name="Sun F."/>
            <person name="Lim Y.P."/>
            <person name="Lyons E."/>
            <person name="Town C.D."/>
            <person name="Bancroft I."/>
            <person name="Wang X."/>
            <person name="Meng J."/>
            <person name="Ma J."/>
            <person name="Pires J.C."/>
            <person name="King G.J."/>
            <person name="Brunel D."/>
            <person name="Delourme R."/>
            <person name="Renard M."/>
            <person name="Aury J.M."/>
            <person name="Adams K.L."/>
            <person name="Batley J."/>
            <person name="Snowdon R.J."/>
            <person name="Tost J."/>
            <person name="Edwards D."/>
            <person name="Zhou Y."/>
            <person name="Hua W."/>
            <person name="Sharpe A.G."/>
            <person name="Paterson A.H."/>
            <person name="Guan C."/>
            <person name="Wincker P."/>
        </authorList>
    </citation>
    <scope>NUCLEOTIDE SEQUENCE [LARGE SCALE GENOMIC DNA]</scope>
    <source>
        <strain evidence="2">cv. Darmor-bzh</strain>
    </source>
</reference>
<dbReference type="Gramene" id="CDY55436">
    <property type="protein sequence ID" value="CDY55436"/>
    <property type="gene ID" value="GSBRNA2T00016836001"/>
</dbReference>
<keyword evidence="2" id="KW-1185">Reference proteome</keyword>
<evidence type="ECO:0000313" key="1">
    <source>
        <dbReference type="EMBL" id="CDY55436.1"/>
    </source>
</evidence>
<accession>A0A078IVE8</accession>
<dbReference type="EMBL" id="LK033402">
    <property type="protein sequence ID" value="CDY55436.1"/>
    <property type="molecule type" value="Genomic_DNA"/>
</dbReference>
<protein>
    <submittedName>
        <fullName evidence="1">BnaA04g29210D protein</fullName>
    </submittedName>
</protein>
<proteinExistence type="predicted"/>
<dbReference type="PaxDb" id="3708-A0A078IVE8"/>
<name>A0A078IVE8_BRANA</name>
<gene>
    <name evidence="1" type="primary">BnaA04g29210D</name>
    <name evidence="1" type="ORF">GSBRNA2T00016836001</name>
</gene>
<dbReference type="AlphaFoldDB" id="A0A078IVE8"/>
<dbReference type="Proteomes" id="UP000028999">
    <property type="component" value="Unassembled WGS sequence"/>
</dbReference>